<dbReference type="EMBL" id="JAAWVT010000001">
    <property type="protein sequence ID" value="NKG19723.1"/>
    <property type="molecule type" value="Genomic_DNA"/>
</dbReference>
<organism evidence="1 2">
    <name type="scientific">Paeniglutamicibacter terrestris</name>
    <dbReference type="NCBI Taxonomy" id="2723403"/>
    <lineage>
        <taxon>Bacteria</taxon>
        <taxon>Bacillati</taxon>
        <taxon>Actinomycetota</taxon>
        <taxon>Actinomycetes</taxon>
        <taxon>Micrococcales</taxon>
        <taxon>Micrococcaceae</taxon>
        <taxon>Paeniglutamicibacter</taxon>
    </lineage>
</organism>
<reference evidence="1 2" key="1">
    <citation type="submission" date="2020-04" db="EMBL/GenBank/DDBJ databases">
        <title>Paeniglutamicibacter sp. ANT13_2, a novel actinomycete isolated from sediment in Antarctica.</title>
        <authorList>
            <person name="Sakdapetsiri C."/>
            <person name="Pinyakong O."/>
        </authorList>
    </citation>
    <scope>NUCLEOTIDE SEQUENCE [LARGE SCALE GENOMIC DNA]</scope>
    <source>
        <strain evidence="1 2">ANT13_2</strain>
    </source>
</reference>
<proteinExistence type="predicted"/>
<evidence type="ECO:0008006" key="3">
    <source>
        <dbReference type="Google" id="ProtNLM"/>
    </source>
</evidence>
<accession>A0ABX1G0H5</accession>
<protein>
    <recommendedName>
        <fullName evidence="3">TonB C-terminal domain-containing protein</fullName>
    </recommendedName>
</protein>
<sequence length="89" mass="9965">MSNLQQDADGNVRMRAIYPKGVRVNVIFTDGTQEEFTGQRLNELREAANAAFRLANSLDAKGFDRNKGKPVARNKIVEFVPIRPGMSTR</sequence>
<name>A0ABX1G0H5_9MICC</name>
<dbReference type="RefSeq" id="WP_132359943.1">
    <property type="nucleotide sequence ID" value="NZ_JAAWVT010000001.1"/>
</dbReference>
<comment type="caution">
    <text evidence="1">The sequence shown here is derived from an EMBL/GenBank/DDBJ whole genome shotgun (WGS) entry which is preliminary data.</text>
</comment>
<evidence type="ECO:0000313" key="1">
    <source>
        <dbReference type="EMBL" id="NKG19723.1"/>
    </source>
</evidence>
<gene>
    <name evidence="1" type="ORF">HED64_03230</name>
</gene>
<keyword evidence="2" id="KW-1185">Reference proteome</keyword>
<dbReference type="Proteomes" id="UP000746595">
    <property type="component" value="Unassembled WGS sequence"/>
</dbReference>
<evidence type="ECO:0000313" key="2">
    <source>
        <dbReference type="Proteomes" id="UP000746595"/>
    </source>
</evidence>